<dbReference type="InterPro" id="IPR036361">
    <property type="entry name" value="SAP_dom_sf"/>
</dbReference>
<proteinExistence type="predicted"/>
<dbReference type="AlphaFoldDB" id="A0A7S1BRX0"/>
<name>A0A7S1BRX0_9STRA</name>
<dbReference type="Pfam" id="PF02037">
    <property type="entry name" value="SAP"/>
    <property type="match status" value="1"/>
</dbReference>
<evidence type="ECO:0000259" key="1">
    <source>
        <dbReference type="PROSITE" id="PS50800"/>
    </source>
</evidence>
<dbReference type="Gene3D" id="1.10.720.30">
    <property type="entry name" value="SAP domain"/>
    <property type="match status" value="1"/>
</dbReference>
<protein>
    <recommendedName>
        <fullName evidence="1">SAP domain-containing protein</fullName>
    </recommendedName>
</protein>
<reference evidence="2" key="1">
    <citation type="submission" date="2021-01" db="EMBL/GenBank/DDBJ databases">
        <authorList>
            <person name="Corre E."/>
            <person name="Pelletier E."/>
            <person name="Niang G."/>
            <person name="Scheremetjew M."/>
            <person name="Finn R."/>
            <person name="Kale V."/>
            <person name="Holt S."/>
            <person name="Cochrane G."/>
            <person name="Meng A."/>
            <person name="Brown T."/>
            <person name="Cohen L."/>
        </authorList>
    </citation>
    <scope>NUCLEOTIDE SEQUENCE</scope>
    <source>
        <strain evidence="2">308</strain>
    </source>
</reference>
<organism evidence="2">
    <name type="scientific">Corethron hystrix</name>
    <dbReference type="NCBI Taxonomy" id="216773"/>
    <lineage>
        <taxon>Eukaryota</taxon>
        <taxon>Sar</taxon>
        <taxon>Stramenopiles</taxon>
        <taxon>Ochrophyta</taxon>
        <taxon>Bacillariophyta</taxon>
        <taxon>Coscinodiscophyceae</taxon>
        <taxon>Corethrophycidae</taxon>
        <taxon>Corethrales</taxon>
        <taxon>Corethraceae</taxon>
        <taxon>Corethron</taxon>
    </lineage>
</organism>
<accession>A0A7S1BRX0</accession>
<evidence type="ECO:0000313" key="2">
    <source>
        <dbReference type="EMBL" id="CAD8894156.1"/>
    </source>
</evidence>
<dbReference type="SUPFAM" id="SSF68906">
    <property type="entry name" value="SAP domain"/>
    <property type="match status" value="1"/>
</dbReference>
<sequence>MIMPTTVTIGKLVTMLVIKAITLGYNANLAAFATSWTASSFVVLATRANINNSIGVSSILSSHLSTGEGRTALLARYITDEEDFNSVADALAASHTVPQLKEKLREQKLPVTGKKMELIYRLLGEAPITKIKSNADSSDAVNSTHTKENDVAPTLPSDAIIIEACKS</sequence>
<gene>
    <name evidence="2" type="ORF">CHYS00102_LOCUS21369</name>
</gene>
<dbReference type="InterPro" id="IPR003034">
    <property type="entry name" value="SAP_dom"/>
</dbReference>
<feature type="domain" description="SAP" evidence="1">
    <location>
        <begin position="92"/>
        <end position="126"/>
    </location>
</feature>
<dbReference type="PROSITE" id="PS50800">
    <property type="entry name" value="SAP"/>
    <property type="match status" value="1"/>
</dbReference>
<dbReference type="EMBL" id="HBFR01029369">
    <property type="protein sequence ID" value="CAD8894156.1"/>
    <property type="molecule type" value="Transcribed_RNA"/>
</dbReference>